<evidence type="ECO:0000256" key="1">
    <source>
        <dbReference type="SAM" id="MobiDB-lite"/>
    </source>
</evidence>
<feature type="region of interest" description="Disordered" evidence="1">
    <location>
        <begin position="527"/>
        <end position="591"/>
    </location>
</feature>
<sequence length="1759" mass="185319">MAHHAALNPVFSSVVPPSSVTCSCWSHYLVPDDTRGTMGSSSPGSYRVGALLTVASGSTLRFYDLASGTTGGGTLALRSSHQLASTITSMHSLTPPSRHPTTRLQSEASLLVAMGSHKAACVSLDGRTGHVRADAIVDFYKAIREASKGEAQVFDHHMMVDVSPTQSCFVAVLGGGVSIAAVNITSNLSAVALSDPFILDLREISKSVAGAAADTAALAVKVQQAGQKNKLVGTKTAGEMCTNFGQVLGVQFLANYAEPTIAILHCPRGRTNAAFAAERRCPTAITAISLSVSQNRAVVIWRTDILPTDAMYMRAVPLPLGGLVAVAPNSVHYVSSGGTVGASLAANGIAHVSMAGPEMVRRRPVNPKFGLSAVPALETTGRQHALLEANPRPFQKLRLRLDGSNLAFVDPTTAILTLRGGKVFSLELHGDSYPMIMSLAPTKFRVPEVSGLAALPVYDEKKLADIASESSSLLAAAAGTSSSAVQLINPEKVAKTSMKGAGLIFCGSSLADSSLVSYGIKSITVGSKEADPVKAEEDAPAPAPAPASASAPKGTKRKAAAAAAAADDDDDDDDDAAPSPATPTLTSDNDDAALAEEEDALYADTAIPEERQTQFKLAQLKKKQQQQELQQRQQQEAMDNVAAAGEGGEGEEAEAITEVVIERSKVQTFKTFDFETVDTLVQTGPLGHSCEGPTTNKDLPSSEAYFGKLGREKIFAAGYGVDGGLAILSCPGAGSSAEILAEVDMDDMTSSYCLPSAQLLLLARASDPCLLLKQSAAMEEISPSDVADSKLAAALSSSILLDAFEARLSTSVVHAFFVLLPPEGGSALLLAGAWQKGVLSFAGEFPLTGTLAASSFAFTASSVGAAFRFADGAVTSVVCTTKGAKGEIAFASNKVGGGGCTAVNVFVQNADLFSSSSSSSSSAATTTSTAAPANTDLQQATEDKLYATENDGNEAFTSPLYETFAADKSVAAYNLSSVGVTDVTPASAQLFVAVVGEGGALSIFPMGGSSPVWACSSNLGYAPQMLRDGAGAEATPTSRNNTVVTVEELSFFVAGSIAGPQGLRSFYVLVRTSTGDLLMYAARKLFSDEAKCSFAKCSTDVIVRGSKAAADIAALDVDMDAPSPPPSSTYSFPKLFKFANISGHSGAFAATARPVWVLNERGGASLLPHKARHCAGAARFPVAAFVECPFVGSPDVSGGGFVTIHSRIGRAGTQRMSVFAGLSDVLVGGGMLAGGGMHVKKIPLGVTVRKIVFLDESAISTNHHPVYALIVSMDEEVDNSAMDDDGLTMQERDEKKIQEANHRLDRLVDADLKGHEHDFHEWVETIDREDFLDNKKELGLTPPGVRTKYQVWLMDAADWTVFQKIPMAEDDVAQCISVVRLTEDEDDLQKKAREDAGDFNVPTSLFVAVGTAHVDNDSEDTPGKGRILLFEIVKKAVGEESKKVGGEEIPLLSLAYEKNILLGPVTVIQNLPSGDRMLLVVGAGSEVTIERWKEKKLVQVGFHHANMHVLKMTIFKSMILLQDAYDGCQFLVWRDSDQTLTLLSRDYNRTVTFAAGVMSMASQIAFCVHDDRENIVVLQYAPDEDASRGGHKLVHRSDMHIGCTAIDMESFLCRSSLVSASATVASTWSALKSAVGEDDVPDLQKFGLFFGTLEGGCGAVVPVGEPVFRRLYALQNIMANALDSSAGLNARGWRLKNRAQGREGAGVEGSKKNVVDGTYLTKFVNLPRHVQEELAAGIGTTAELVMDNLLEISCETMPM</sequence>
<gene>
    <name evidence="3" type="ORF">TeGR_g11290</name>
</gene>
<reference evidence="3 4" key="1">
    <citation type="journal article" date="2023" name="Commun. Biol.">
        <title>Genome analysis of Parmales, the sister group of diatoms, reveals the evolutionary specialization of diatoms from phago-mixotrophs to photoautotrophs.</title>
        <authorList>
            <person name="Ban H."/>
            <person name="Sato S."/>
            <person name="Yoshikawa S."/>
            <person name="Yamada K."/>
            <person name="Nakamura Y."/>
            <person name="Ichinomiya M."/>
            <person name="Sato N."/>
            <person name="Blanc-Mathieu R."/>
            <person name="Endo H."/>
            <person name="Kuwata A."/>
            <person name="Ogata H."/>
        </authorList>
    </citation>
    <scope>NUCLEOTIDE SEQUENCE [LARGE SCALE GENOMIC DNA]</scope>
</reference>
<evidence type="ECO:0000313" key="3">
    <source>
        <dbReference type="EMBL" id="GMI32196.1"/>
    </source>
</evidence>
<feature type="compositionally biased region" description="Basic and acidic residues" evidence="1">
    <location>
        <begin position="528"/>
        <end position="537"/>
    </location>
</feature>
<feature type="compositionally biased region" description="Low complexity" evidence="1">
    <location>
        <begin position="914"/>
        <end position="931"/>
    </location>
</feature>
<organism evidence="3 4">
    <name type="scientific">Tetraparma gracilis</name>
    <dbReference type="NCBI Taxonomy" id="2962635"/>
    <lineage>
        <taxon>Eukaryota</taxon>
        <taxon>Sar</taxon>
        <taxon>Stramenopiles</taxon>
        <taxon>Ochrophyta</taxon>
        <taxon>Bolidophyceae</taxon>
        <taxon>Parmales</taxon>
        <taxon>Triparmaceae</taxon>
        <taxon>Tetraparma</taxon>
    </lineage>
</organism>
<evidence type="ECO:0000313" key="4">
    <source>
        <dbReference type="Proteomes" id="UP001165060"/>
    </source>
</evidence>
<dbReference type="PANTHER" id="PTHR10644">
    <property type="entry name" value="DNA REPAIR/RNA PROCESSING CPSF FAMILY"/>
    <property type="match status" value="1"/>
</dbReference>
<feature type="domain" description="RSE1/DDB1/CPSF1 C-terminal" evidence="2">
    <location>
        <begin position="1349"/>
        <end position="1724"/>
    </location>
</feature>
<dbReference type="Pfam" id="PF03178">
    <property type="entry name" value="CPSF_A"/>
    <property type="match status" value="1"/>
</dbReference>
<dbReference type="Proteomes" id="UP001165060">
    <property type="component" value="Unassembled WGS sequence"/>
</dbReference>
<feature type="region of interest" description="Disordered" evidence="1">
    <location>
        <begin position="627"/>
        <end position="652"/>
    </location>
</feature>
<comment type="caution">
    <text evidence="3">The sequence shown here is derived from an EMBL/GenBank/DDBJ whole genome shotgun (WGS) entry which is preliminary data.</text>
</comment>
<feature type="compositionally biased region" description="Acidic residues" evidence="1">
    <location>
        <begin position="566"/>
        <end position="576"/>
    </location>
</feature>
<proteinExistence type="predicted"/>
<keyword evidence="4" id="KW-1185">Reference proteome</keyword>
<dbReference type="Gene3D" id="2.130.10.10">
    <property type="entry name" value="YVTN repeat-like/Quinoprotein amine dehydrogenase"/>
    <property type="match status" value="2"/>
</dbReference>
<dbReference type="InterPro" id="IPR050358">
    <property type="entry name" value="RSE1/DDB1/CFT1"/>
</dbReference>
<name>A0ABQ6MTT4_9STRA</name>
<dbReference type="InterPro" id="IPR015943">
    <property type="entry name" value="WD40/YVTN_repeat-like_dom_sf"/>
</dbReference>
<protein>
    <recommendedName>
        <fullName evidence="2">RSE1/DDB1/CPSF1 C-terminal domain-containing protein</fullName>
    </recommendedName>
</protein>
<dbReference type="EMBL" id="BRYB01000540">
    <property type="protein sequence ID" value="GMI32196.1"/>
    <property type="molecule type" value="Genomic_DNA"/>
</dbReference>
<feature type="region of interest" description="Disordered" evidence="1">
    <location>
        <begin position="914"/>
        <end position="935"/>
    </location>
</feature>
<evidence type="ECO:0000259" key="2">
    <source>
        <dbReference type="Pfam" id="PF03178"/>
    </source>
</evidence>
<dbReference type="InterPro" id="IPR004871">
    <property type="entry name" value="RSE1/DDB1/CPSF1_C"/>
</dbReference>
<accession>A0ABQ6MTT4</accession>